<feature type="chain" id="PRO_5044896050" evidence="1">
    <location>
        <begin position="29"/>
        <end position="160"/>
    </location>
</feature>
<accession>A0ABD6EHR8</accession>
<evidence type="ECO:0000256" key="1">
    <source>
        <dbReference type="SAM" id="SignalP"/>
    </source>
</evidence>
<proteinExistence type="predicted"/>
<reference evidence="2 3" key="1">
    <citation type="submission" date="2024-08" db="EMBL/GenBank/DDBJ databases">
        <title>Gnathostoma spinigerum genome.</title>
        <authorList>
            <person name="Gonzalez-Bertolin B."/>
            <person name="Monzon S."/>
            <person name="Zaballos A."/>
            <person name="Jimenez P."/>
            <person name="Dekumyoy P."/>
            <person name="Varona S."/>
            <person name="Cuesta I."/>
            <person name="Sumanam S."/>
            <person name="Adisakwattana P."/>
            <person name="Gasser R.B."/>
            <person name="Hernandez-Gonzalez A."/>
            <person name="Young N.D."/>
            <person name="Perteguer M.J."/>
        </authorList>
    </citation>
    <scope>NUCLEOTIDE SEQUENCE [LARGE SCALE GENOMIC DNA]</scope>
    <source>
        <strain evidence="2">AL3</strain>
        <tissue evidence="2">Liver</tissue>
    </source>
</reference>
<comment type="caution">
    <text evidence="2">The sequence shown here is derived from an EMBL/GenBank/DDBJ whole genome shotgun (WGS) entry which is preliminary data.</text>
</comment>
<feature type="signal peptide" evidence="1">
    <location>
        <begin position="1"/>
        <end position="28"/>
    </location>
</feature>
<keyword evidence="3" id="KW-1185">Reference proteome</keyword>
<protein>
    <submittedName>
        <fullName evidence="2">Uncharacterized protein</fullName>
    </submittedName>
</protein>
<evidence type="ECO:0000313" key="3">
    <source>
        <dbReference type="Proteomes" id="UP001608902"/>
    </source>
</evidence>
<organism evidence="2 3">
    <name type="scientific">Gnathostoma spinigerum</name>
    <dbReference type="NCBI Taxonomy" id="75299"/>
    <lineage>
        <taxon>Eukaryota</taxon>
        <taxon>Metazoa</taxon>
        <taxon>Ecdysozoa</taxon>
        <taxon>Nematoda</taxon>
        <taxon>Chromadorea</taxon>
        <taxon>Rhabditida</taxon>
        <taxon>Spirurina</taxon>
        <taxon>Gnathostomatomorpha</taxon>
        <taxon>Gnathostomatoidea</taxon>
        <taxon>Gnathostomatidae</taxon>
        <taxon>Gnathostoma</taxon>
    </lineage>
</organism>
<evidence type="ECO:0000313" key="2">
    <source>
        <dbReference type="EMBL" id="MFH4977694.1"/>
    </source>
</evidence>
<keyword evidence="1" id="KW-0732">Signal</keyword>
<dbReference type="EMBL" id="JBGFUD010002519">
    <property type="protein sequence ID" value="MFH4977694.1"/>
    <property type="molecule type" value="Genomic_DNA"/>
</dbReference>
<name>A0ABD6EHR8_9BILA</name>
<sequence length="160" mass="18273">MPTLRSKATLSCMIIALMVSSSPYHSEAVTVTAEIVEEWARLLGEQIEELFNGTTKATEIQTMYEAHGEPEIFDPRRELKRVKHTIGAYMKRRSKVAWDAKLSLQSRTMDNFSEEEVNNPLSKNFIRFMSAKTESDAAYVHSQASSPEMTEVNSCRLFFR</sequence>
<dbReference type="AlphaFoldDB" id="A0ABD6EHR8"/>
<dbReference type="Proteomes" id="UP001608902">
    <property type="component" value="Unassembled WGS sequence"/>
</dbReference>
<gene>
    <name evidence="2" type="ORF">AB6A40_004403</name>
</gene>